<keyword evidence="3" id="KW-1185">Reference proteome</keyword>
<feature type="compositionally biased region" description="Acidic residues" evidence="1">
    <location>
        <begin position="1020"/>
        <end position="1031"/>
    </location>
</feature>
<feature type="compositionally biased region" description="Low complexity" evidence="1">
    <location>
        <begin position="751"/>
        <end position="760"/>
    </location>
</feature>
<feature type="compositionally biased region" description="Polar residues" evidence="1">
    <location>
        <begin position="1467"/>
        <end position="1476"/>
    </location>
</feature>
<dbReference type="EMBL" id="JBHFFA010000005">
    <property type="protein sequence ID" value="KAL2624386.1"/>
    <property type="molecule type" value="Genomic_DNA"/>
</dbReference>
<feature type="compositionally biased region" description="Gly residues" evidence="1">
    <location>
        <begin position="328"/>
        <end position="338"/>
    </location>
</feature>
<reference evidence="2 3" key="1">
    <citation type="submission" date="2024-09" db="EMBL/GenBank/DDBJ databases">
        <title>Chromosome-scale assembly of Riccia fluitans.</title>
        <authorList>
            <person name="Paukszto L."/>
            <person name="Sawicki J."/>
            <person name="Karawczyk K."/>
            <person name="Piernik-Szablinska J."/>
            <person name="Szczecinska M."/>
            <person name="Mazdziarz M."/>
        </authorList>
    </citation>
    <scope>NUCLEOTIDE SEQUENCE [LARGE SCALE GENOMIC DNA]</scope>
    <source>
        <strain evidence="2">Rf_01</strain>
        <tissue evidence="2">Aerial parts of the thallus</tissue>
    </source>
</reference>
<feature type="region of interest" description="Disordered" evidence="1">
    <location>
        <begin position="1370"/>
        <end position="1395"/>
    </location>
</feature>
<gene>
    <name evidence="2" type="ORF">R1flu_008631</name>
</gene>
<feature type="compositionally biased region" description="Polar residues" evidence="1">
    <location>
        <begin position="449"/>
        <end position="463"/>
    </location>
</feature>
<feature type="region of interest" description="Disordered" evidence="1">
    <location>
        <begin position="997"/>
        <end position="1074"/>
    </location>
</feature>
<feature type="compositionally biased region" description="Basic and acidic residues" evidence="1">
    <location>
        <begin position="737"/>
        <end position="746"/>
    </location>
</feature>
<evidence type="ECO:0008006" key="4">
    <source>
        <dbReference type="Google" id="ProtNLM"/>
    </source>
</evidence>
<protein>
    <recommendedName>
        <fullName evidence="4">COP1-interacting protein 7</fullName>
    </recommendedName>
</protein>
<accession>A0ABD1YC89</accession>
<feature type="compositionally biased region" description="Low complexity" evidence="1">
    <location>
        <begin position="1788"/>
        <end position="1798"/>
    </location>
</feature>
<feature type="region of interest" description="Disordered" evidence="1">
    <location>
        <begin position="1639"/>
        <end position="1807"/>
    </location>
</feature>
<feature type="compositionally biased region" description="Basic and acidic residues" evidence="1">
    <location>
        <begin position="1127"/>
        <end position="1150"/>
    </location>
</feature>
<feature type="compositionally biased region" description="Low complexity" evidence="1">
    <location>
        <begin position="1227"/>
        <end position="1239"/>
    </location>
</feature>
<feature type="region of interest" description="Disordered" evidence="1">
    <location>
        <begin position="1448"/>
        <end position="1505"/>
    </location>
</feature>
<dbReference type="Proteomes" id="UP001605036">
    <property type="component" value="Unassembled WGS sequence"/>
</dbReference>
<evidence type="ECO:0000313" key="2">
    <source>
        <dbReference type="EMBL" id="KAL2624386.1"/>
    </source>
</evidence>
<feature type="compositionally biased region" description="Basic and acidic residues" evidence="1">
    <location>
        <begin position="1050"/>
        <end position="1074"/>
    </location>
</feature>
<feature type="region of interest" description="Disordered" evidence="1">
    <location>
        <begin position="737"/>
        <end position="908"/>
    </location>
</feature>
<name>A0ABD1YC89_9MARC</name>
<feature type="compositionally biased region" description="Low complexity" evidence="1">
    <location>
        <begin position="1168"/>
        <end position="1179"/>
    </location>
</feature>
<feature type="compositionally biased region" description="Polar residues" evidence="1">
    <location>
        <begin position="1703"/>
        <end position="1719"/>
    </location>
</feature>
<feature type="region of interest" description="Disordered" evidence="1">
    <location>
        <begin position="278"/>
        <end position="346"/>
    </location>
</feature>
<feature type="region of interest" description="Disordered" evidence="1">
    <location>
        <begin position="690"/>
        <end position="721"/>
    </location>
</feature>
<feature type="region of interest" description="Disordered" evidence="1">
    <location>
        <begin position="420"/>
        <end position="587"/>
    </location>
</feature>
<evidence type="ECO:0000256" key="1">
    <source>
        <dbReference type="SAM" id="MobiDB-lite"/>
    </source>
</evidence>
<feature type="compositionally biased region" description="Polar residues" evidence="1">
    <location>
        <begin position="1743"/>
        <end position="1763"/>
    </location>
</feature>
<feature type="compositionally biased region" description="Polar residues" evidence="1">
    <location>
        <begin position="1639"/>
        <end position="1664"/>
    </location>
</feature>
<feature type="compositionally biased region" description="Polar residues" evidence="1">
    <location>
        <begin position="420"/>
        <end position="438"/>
    </location>
</feature>
<dbReference type="PANTHER" id="PTHR31008:SF2">
    <property type="entry name" value="COP1-INTERACTING PROTEIN-LIKE PROTEIN"/>
    <property type="match status" value="1"/>
</dbReference>
<proteinExistence type="predicted"/>
<feature type="compositionally biased region" description="Polar residues" evidence="1">
    <location>
        <begin position="1180"/>
        <end position="1189"/>
    </location>
</feature>
<comment type="caution">
    <text evidence="2">The sequence shown here is derived from an EMBL/GenBank/DDBJ whole genome shotgun (WGS) entry which is preliminary data.</text>
</comment>
<feature type="compositionally biased region" description="Acidic residues" evidence="1">
    <location>
        <begin position="705"/>
        <end position="715"/>
    </location>
</feature>
<feature type="region of interest" description="Disordered" evidence="1">
    <location>
        <begin position="1127"/>
        <end position="1194"/>
    </location>
</feature>
<organism evidence="2 3">
    <name type="scientific">Riccia fluitans</name>
    <dbReference type="NCBI Taxonomy" id="41844"/>
    <lineage>
        <taxon>Eukaryota</taxon>
        <taxon>Viridiplantae</taxon>
        <taxon>Streptophyta</taxon>
        <taxon>Embryophyta</taxon>
        <taxon>Marchantiophyta</taxon>
        <taxon>Marchantiopsida</taxon>
        <taxon>Marchantiidae</taxon>
        <taxon>Marchantiales</taxon>
        <taxon>Ricciaceae</taxon>
        <taxon>Riccia</taxon>
    </lineage>
</organism>
<feature type="compositionally biased region" description="Polar residues" evidence="1">
    <location>
        <begin position="1153"/>
        <end position="1167"/>
    </location>
</feature>
<feature type="region of interest" description="Disordered" evidence="1">
    <location>
        <begin position="1206"/>
        <end position="1328"/>
    </location>
</feature>
<feature type="compositionally biased region" description="Polar residues" evidence="1">
    <location>
        <begin position="1675"/>
        <end position="1685"/>
    </location>
</feature>
<feature type="region of interest" description="Disordered" evidence="1">
    <location>
        <begin position="1517"/>
        <end position="1559"/>
    </location>
</feature>
<feature type="compositionally biased region" description="Basic and acidic residues" evidence="1">
    <location>
        <begin position="289"/>
        <end position="323"/>
    </location>
</feature>
<evidence type="ECO:0000313" key="3">
    <source>
        <dbReference type="Proteomes" id="UP001605036"/>
    </source>
</evidence>
<dbReference type="PANTHER" id="PTHR31008">
    <property type="entry name" value="COP1-INTERACTING PROTEIN-RELATED"/>
    <property type="match status" value="1"/>
</dbReference>
<sequence length="1807" mass="197221">MRSETRLDFAVFQLTPTRTRCELLVSAGGVTEKLASGLLKPFLAHLKAAEEEIERGGYSIKLVPFFADSANVHGAAWFTKGTIERFVRFVSTPEVLERVSSVEAELVQIEEAISIQANEARVDEQYLRTSPATPPLVGFTVQGLNTEKGSFSSKSRRNSVDITDVTGGDSSKWRLLRAMDARRLMLQKEQGMAFARAAAAGFDMEHMEDLIAFADCFGATRLREACVKFLALCKKRQEAGLWMEEMEMAAAEAAANRMEGPEYVQGLGNFSRGKEYNDTWSDANSEAGDESRDDMSMRSHNSFYRDGRGFAKEEDLKRRRSSQEDGSGDIGGDYGPAGGYRPRVRYSQGGGMVPLSVDELQASSCGHDMLGRTYNLSPGGYQVSRVSMDPSMYQGEHGYEYRDLHAQGARAVIANQSPRYIQGYHGNSPSTSPASRQPSWVPPEEELNYDSQGNYGAAQQSGRGNMHGPLPNGHHVHYGTPGLHSDYADVSNSLPWRQGESHGNWASQQPPPPPQYWQGNAGYGDESRAQNYRDPMRAPESQYINSSPAHQRGSRSPDMRGLSNTKGVSVPCSEPFVKPQSPATEELGEVQPELQLPAPNAQFAQTPAAAQQFSEGGVASAGRKDLSSPSPGRKQALSPMDSANRGLARRSTSPRRRASSPLRKVQVGRSGVRRSGLVVIRNINYITSSSQDRCTAAEDRGSDNEFNDSEGEEDTLQQKTEQVRFSVKDAIKLFEKKRKESGDAVKKLSRRGSTGSGSSSFNERVKQWSEASDASAGRTKEESPYEDSDVQSKQGSCTVDRENHSIVHNSKSEEDEVESCPTHVMEQDEGQTDASFGLVRGRGGRTDSMSLPQFDAEVSSYQDNPQVVEEELPSEEMILPEKDEKRSQKKSQFPIDEVDEEGKADDSFMLPNRDQQMVRGCRAVSTESEIMSAQVKDTVQDDSFIVLARLSTQDQTSNWRTAVDMESEISTDQENAGGAVKETVDISSFTEDLMFIPERNTRRDSSGKRWNTQAEYDMGFYEEEEDKDDDEKSVVGENESPKNQQGRFYEQYREKRDAKLREQPGPKRAEREAKLKAMEEVLEKQKAEMTARTGRRTSEGTKYAVKADAQLRADKLRQYKACLLESKRKKEEEERKRIDEIRMQRRERIAARSSPTPAVSGNHSASSTPRATRQTPTTPKANSRLSPSKNLKVGIAGTASRAMILSSPKAIPGKTATVGATTRPRRAQNASAQGAAVAAENPLSRSVPSLVDLRKENTKPTGRSSLGDKVGGSARIQAKLISSMHRSKSANDASPLEANGGLSSRSIARATDFSDDKKRPSVSSRKSIATVTELKTSTNSPSTEIVSTALKARKETVSEPVITRVAKRTLAPTAGPQDAKPFLRKGTGIGPGSGAVIRKLKSSQVFDTSKSIDEDGPEAFFLAAAVAEREVFKDEALSQAADSAIAETTGVKVQETPAAEQSHDVTHTSGNGTSQMPLRAPPSSAQEESDSTLEKADASTPVPQNLLREELLAVYQVGEEALPRPPESTDETKPVDEVQSAEAPESPIRGPAVPVTDNRKSQVNPLVLLPPAESKFTAFPQVSNSEDYNAPLALASPSPSQATRAPNVEDYDFVLASPSDTTVPCDYETTVAVAMTFPTASPASRTFPQLQRSLSPDPNKQVDTSKSRKKGGNYRKSSSVQQASKDTPRGFKRLLNFGRRSSKGNTGNAVERVSASTASEGDDDADEFKVGGSRLSAIPNKVESGSKNARPRPTSNGNGNNNLRYMGDSPESGRTDLNGSGDRGSVPRSSFFSLSSFRSKNDSKYRA</sequence>
<feature type="region of interest" description="Disordered" evidence="1">
    <location>
        <begin position="604"/>
        <end position="669"/>
    </location>
</feature>